<proteinExistence type="predicted"/>
<evidence type="ECO:0008006" key="4">
    <source>
        <dbReference type="Google" id="ProtNLM"/>
    </source>
</evidence>
<dbReference type="Proteomes" id="UP000316921">
    <property type="component" value="Chromosome"/>
</dbReference>
<dbReference type="EMBL" id="CP036287">
    <property type="protein sequence ID" value="QDU69107.1"/>
    <property type="molecule type" value="Genomic_DNA"/>
</dbReference>
<dbReference type="AlphaFoldDB" id="A0A518BQ61"/>
<evidence type="ECO:0000313" key="3">
    <source>
        <dbReference type="Proteomes" id="UP000316921"/>
    </source>
</evidence>
<dbReference type="RefSeq" id="WP_145068708.1">
    <property type="nucleotide sequence ID" value="NZ_CP036287.1"/>
</dbReference>
<evidence type="ECO:0000313" key="2">
    <source>
        <dbReference type="EMBL" id="QDU69107.1"/>
    </source>
</evidence>
<organism evidence="2 3">
    <name type="scientific">Engelhardtia mirabilis</name>
    <dbReference type="NCBI Taxonomy" id="2528011"/>
    <lineage>
        <taxon>Bacteria</taxon>
        <taxon>Pseudomonadati</taxon>
        <taxon>Planctomycetota</taxon>
        <taxon>Planctomycetia</taxon>
        <taxon>Planctomycetia incertae sedis</taxon>
        <taxon>Engelhardtia</taxon>
    </lineage>
</organism>
<accession>A0A518BQ61</accession>
<protein>
    <recommendedName>
        <fullName evidence="4">SprT-like family protein</fullName>
    </recommendedName>
</protein>
<keyword evidence="3" id="KW-1185">Reference proteome</keyword>
<feature type="region of interest" description="Disordered" evidence="1">
    <location>
        <begin position="1"/>
        <end position="21"/>
    </location>
</feature>
<name>A0A518BQ61_9BACT</name>
<reference evidence="2 3" key="1">
    <citation type="submission" date="2019-02" db="EMBL/GenBank/DDBJ databases">
        <title>Deep-cultivation of Planctomycetes and their phenomic and genomic characterization uncovers novel biology.</title>
        <authorList>
            <person name="Wiegand S."/>
            <person name="Jogler M."/>
            <person name="Boedeker C."/>
            <person name="Pinto D."/>
            <person name="Vollmers J."/>
            <person name="Rivas-Marin E."/>
            <person name="Kohn T."/>
            <person name="Peeters S.H."/>
            <person name="Heuer A."/>
            <person name="Rast P."/>
            <person name="Oberbeckmann S."/>
            <person name="Bunk B."/>
            <person name="Jeske O."/>
            <person name="Meyerdierks A."/>
            <person name="Storesund J.E."/>
            <person name="Kallscheuer N."/>
            <person name="Luecker S."/>
            <person name="Lage O.M."/>
            <person name="Pohl T."/>
            <person name="Merkel B.J."/>
            <person name="Hornburger P."/>
            <person name="Mueller R.-W."/>
            <person name="Bruemmer F."/>
            <person name="Labrenz M."/>
            <person name="Spormann A.M."/>
            <person name="Op den Camp H."/>
            <person name="Overmann J."/>
            <person name="Amann R."/>
            <person name="Jetten M.S.M."/>
            <person name="Mascher T."/>
            <person name="Medema M.H."/>
            <person name="Devos D.P."/>
            <person name="Kaster A.-K."/>
            <person name="Ovreas L."/>
            <person name="Rohde M."/>
            <person name="Galperin M.Y."/>
            <person name="Jogler C."/>
        </authorList>
    </citation>
    <scope>NUCLEOTIDE SEQUENCE [LARGE SCALE GENOMIC DNA]</scope>
    <source>
        <strain evidence="2 3">Pla133</strain>
    </source>
</reference>
<dbReference type="KEGG" id="pbap:Pla133_42230"/>
<gene>
    <name evidence="2" type="ORF">Pla133_42230</name>
</gene>
<evidence type="ECO:0000256" key="1">
    <source>
        <dbReference type="SAM" id="MobiDB-lite"/>
    </source>
</evidence>
<sequence length="283" mass="30570">MADRQLDLFAGPPPLTPVRGEANADPIASAEVAPPTPTGPAPYPPNLWAEAVGGILEAPVEVVYGRSRRLPVQLERRGGRGGPRYRLRLHHMFAEAPEQARADLLAWLRAGRRARAASARLDAWIAAGLAALPPAPRRSMTLSSEGDVHDLAQITRAVVEDPSAGPVRRLAPLPPVGWGRWPTRAPRRRIQLGAFDAAARAVRIHPVLDDAAAPRSVLEYVVFHELLHAAVGNADGRLHHGPTFSAAERAFDGTAAANAWIDARTPALIEKVARRVRRGRRRG</sequence>